<dbReference type="EMBL" id="PQAP01000007">
    <property type="protein sequence ID" value="PWB75854.1"/>
    <property type="molecule type" value="Genomic_DNA"/>
</dbReference>
<evidence type="ECO:0008006" key="4">
    <source>
        <dbReference type="Google" id="ProtNLM"/>
    </source>
</evidence>
<name>A0A855X3Z2_9BACT</name>
<gene>
    <name evidence="2" type="ORF">C3F09_01715</name>
</gene>
<evidence type="ECO:0000313" key="3">
    <source>
        <dbReference type="Proteomes" id="UP000250918"/>
    </source>
</evidence>
<proteinExistence type="predicted"/>
<dbReference type="InterPro" id="IPR011467">
    <property type="entry name" value="DUF1573"/>
</dbReference>
<sequence length="250" mass="28054">MYNQRMRNARFYRIALAALMALSASASAAPKIQATDGTFSFGKILQHAVLTRRFWLKSVGDQPARIVEVTPDCGCTELFFKDSLINPKDSVSLDVVLHTRSFIGFIEKRPLIRIADSNDTLRLKLYAEILVKPENAKPLVLTPEKVDVSQYSARPRRKGVFTITNNSMSDYQITVVDSSHKSFDIVLPKFIKALGKVEGQVIVHKDAVPTSFEQSFTFEINDDGRSRYSVPIWRLYQVKDAPTPASPTGK</sequence>
<evidence type="ECO:0000256" key="1">
    <source>
        <dbReference type="SAM" id="SignalP"/>
    </source>
</evidence>
<dbReference type="PANTHER" id="PTHR37833">
    <property type="entry name" value="LIPOPROTEIN-RELATED"/>
    <property type="match status" value="1"/>
</dbReference>
<protein>
    <recommendedName>
        <fullName evidence="4">DUF1573 domain-containing protein</fullName>
    </recommendedName>
</protein>
<dbReference type="Pfam" id="PF07610">
    <property type="entry name" value="DUF1573"/>
    <property type="match status" value="1"/>
</dbReference>
<dbReference type="PANTHER" id="PTHR37833:SF1">
    <property type="entry name" value="SIGNAL PEPTIDE PROTEIN"/>
    <property type="match status" value="1"/>
</dbReference>
<organism evidence="2 3">
    <name type="scientific">candidate division GN15 bacterium</name>
    <dbReference type="NCBI Taxonomy" id="2072418"/>
    <lineage>
        <taxon>Bacteria</taxon>
        <taxon>candidate division GN15</taxon>
    </lineage>
</organism>
<reference evidence="2 3" key="1">
    <citation type="journal article" date="2018" name="ISME J.">
        <title>A methanotrophic archaeon couples anaerobic oxidation of methane to Fe(III) reduction.</title>
        <authorList>
            <person name="Cai C."/>
            <person name="Leu A.O."/>
            <person name="Xie G.J."/>
            <person name="Guo J."/>
            <person name="Feng Y."/>
            <person name="Zhao J.X."/>
            <person name="Tyson G.W."/>
            <person name="Yuan Z."/>
            <person name="Hu S."/>
        </authorList>
    </citation>
    <scope>NUCLEOTIDE SEQUENCE [LARGE SCALE GENOMIC DNA]</scope>
    <source>
        <strain evidence="2">FeB_12</strain>
    </source>
</reference>
<dbReference type="Proteomes" id="UP000250918">
    <property type="component" value="Unassembled WGS sequence"/>
</dbReference>
<feature type="signal peptide" evidence="1">
    <location>
        <begin position="1"/>
        <end position="28"/>
    </location>
</feature>
<evidence type="ECO:0000313" key="2">
    <source>
        <dbReference type="EMBL" id="PWB75854.1"/>
    </source>
</evidence>
<feature type="chain" id="PRO_5032888872" description="DUF1573 domain-containing protein" evidence="1">
    <location>
        <begin position="29"/>
        <end position="250"/>
    </location>
</feature>
<accession>A0A855X3Z2</accession>
<comment type="caution">
    <text evidence="2">The sequence shown here is derived from an EMBL/GenBank/DDBJ whole genome shotgun (WGS) entry which is preliminary data.</text>
</comment>
<keyword evidence="1" id="KW-0732">Signal</keyword>
<dbReference type="AlphaFoldDB" id="A0A855X3Z2"/>